<evidence type="ECO:0000256" key="6">
    <source>
        <dbReference type="SAM" id="SignalP"/>
    </source>
</evidence>
<feature type="signal peptide" evidence="6">
    <location>
        <begin position="1"/>
        <end position="17"/>
    </location>
</feature>
<feature type="region of interest" description="Disordered" evidence="4">
    <location>
        <begin position="157"/>
        <end position="177"/>
    </location>
</feature>
<dbReference type="GO" id="GO:0004888">
    <property type="term" value="F:transmembrane signaling receptor activity"/>
    <property type="evidence" value="ECO:0007669"/>
    <property type="project" value="TreeGrafter"/>
</dbReference>
<feature type="transmembrane region" description="Helical" evidence="5">
    <location>
        <begin position="196"/>
        <end position="215"/>
    </location>
</feature>
<dbReference type="InterPro" id="IPR013783">
    <property type="entry name" value="Ig-like_fold"/>
</dbReference>
<sequence>MATLILLILILNKGVLGAPLSGPQEVSVVAGGTALISCHYHSFYHDYVKYWCKGYYWNHCTILIKTNEADHMKEKMQIADDKLHGTFTISMKNVGMEDSGWYWCAIKRVSKHQKIAVMLTIIAGTPYQSPIISRTSPLPSPVKVTTSFPQTSLFLPSTTNEHKQAPSSPTGLTSTGESATYEPQNLVWSVWSITRWILFLGLSLYLFCFTAYCHFRRNRPSSHMKPNASSRRLSYEVAAAQQHAQCCTQRGWKNSKGGVQFETHRKQSKKV</sequence>
<dbReference type="CDD" id="cd05716">
    <property type="entry name" value="IgV_pIgR_like"/>
    <property type="match status" value="1"/>
</dbReference>
<organism evidence="8 9">
    <name type="scientific">Clupea harengus</name>
    <name type="common">Atlantic herring</name>
    <dbReference type="NCBI Taxonomy" id="7950"/>
    <lineage>
        <taxon>Eukaryota</taxon>
        <taxon>Metazoa</taxon>
        <taxon>Chordata</taxon>
        <taxon>Craniata</taxon>
        <taxon>Vertebrata</taxon>
        <taxon>Euteleostomi</taxon>
        <taxon>Actinopterygii</taxon>
        <taxon>Neopterygii</taxon>
        <taxon>Teleostei</taxon>
        <taxon>Clupei</taxon>
        <taxon>Clupeiformes</taxon>
        <taxon>Clupeoidei</taxon>
        <taxon>Clupeidae</taxon>
        <taxon>Clupea</taxon>
    </lineage>
</organism>
<keyword evidence="5" id="KW-1133">Transmembrane helix</keyword>
<evidence type="ECO:0000313" key="9">
    <source>
        <dbReference type="RefSeq" id="XP_031434666.1"/>
    </source>
</evidence>
<dbReference type="PROSITE" id="PS50835">
    <property type="entry name" value="IG_LIKE"/>
    <property type="match status" value="1"/>
</dbReference>
<proteinExistence type="predicted"/>
<dbReference type="InterPro" id="IPR003599">
    <property type="entry name" value="Ig_sub"/>
</dbReference>
<protein>
    <submittedName>
        <fullName evidence="9">CMRF35-like molecule 5</fullName>
    </submittedName>
</protein>
<evidence type="ECO:0000313" key="8">
    <source>
        <dbReference type="Proteomes" id="UP000515152"/>
    </source>
</evidence>
<dbReference type="InterPro" id="IPR007110">
    <property type="entry name" value="Ig-like_dom"/>
</dbReference>
<gene>
    <name evidence="9" type="primary">LOC116223165</name>
</gene>
<evidence type="ECO:0000256" key="1">
    <source>
        <dbReference type="ARBA" id="ARBA00004370"/>
    </source>
</evidence>
<dbReference type="RefSeq" id="XP_031434666.1">
    <property type="nucleotide sequence ID" value="XM_031578806.2"/>
</dbReference>
<dbReference type="KEGG" id="char:116223165"/>
<dbReference type="AlphaFoldDB" id="A0A6P8GCR5"/>
<keyword evidence="6" id="KW-0732">Signal</keyword>
<evidence type="ECO:0000256" key="5">
    <source>
        <dbReference type="SAM" id="Phobius"/>
    </source>
</evidence>
<dbReference type="GO" id="GO:0005886">
    <property type="term" value="C:plasma membrane"/>
    <property type="evidence" value="ECO:0007669"/>
    <property type="project" value="TreeGrafter"/>
</dbReference>
<dbReference type="SUPFAM" id="SSF48726">
    <property type="entry name" value="Immunoglobulin"/>
    <property type="match status" value="1"/>
</dbReference>
<accession>A0A6P8GCR5</accession>
<reference evidence="9" key="1">
    <citation type="submission" date="2025-08" db="UniProtKB">
        <authorList>
            <consortium name="RefSeq"/>
        </authorList>
    </citation>
    <scope>IDENTIFICATION</scope>
</reference>
<dbReference type="InterPro" id="IPR013106">
    <property type="entry name" value="Ig_V-set"/>
</dbReference>
<evidence type="ECO:0000256" key="2">
    <source>
        <dbReference type="ARBA" id="ARBA00022692"/>
    </source>
</evidence>
<dbReference type="PANTHER" id="PTHR11860">
    <property type="entry name" value="POLYMERIC-IMMUNOGLOBULIN RECEPTOR"/>
    <property type="match status" value="1"/>
</dbReference>
<keyword evidence="3 5" id="KW-0472">Membrane</keyword>
<keyword evidence="8" id="KW-1185">Reference proteome</keyword>
<dbReference type="SMART" id="SM00409">
    <property type="entry name" value="IG"/>
    <property type="match status" value="1"/>
</dbReference>
<evidence type="ECO:0000256" key="3">
    <source>
        <dbReference type="ARBA" id="ARBA00023136"/>
    </source>
</evidence>
<dbReference type="OrthoDB" id="284782at2759"/>
<dbReference type="GeneID" id="116223165"/>
<dbReference type="InterPro" id="IPR050671">
    <property type="entry name" value="CD300_family_receptors"/>
</dbReference>
<evidence type="ECO:0000256" key="4">
    <source>
        <dbReference type="SAM" id="MobiDB-lite"/>
    </source>
</evidence>
<feature type="domain" description="Ig-like" evidence="7">
    <location>
        <begin position="19"/>
        <end position="116"/>
    </location>
</feature>
<dbReference type="Proteomes" id="UP000515152">
    <property type="component" value="Chromosome 2"/>
</dbReference>
<dbReference type="InterPro" id="IPR036179">
    <property type="entry name" value="Ig-like_dom_sf"/>
</dbReference>
<keyword evidence="2 5" id="KW-0812">Transmembrane</keyword>
<name>A0A6P8GCR5_CLUHA</name>
<dbReference type="Gene3D" id="2.60.40.10">
    <property type="entry name" value="Immunoglobulins"/>
    <property type="match status" value="1"/>
</dbReference>
<evidence type="ECO:0000259" key="7">
    <source>
        <dbReference type="PROSITE" id="PS50835"/>
    </source>
</evidence>
<feature type="chain" id="PRO_5028356040" evidence="6">
    <location>
        <begin position="18"/>
        <end position="271"/>
    </location>
</feature>
<comment type="subcellular location">
    <subcellularLocation>
        <location evidence="1">Membrane</location>
    </subcellularLocation>
</comment>
<dbReference type="Pfam" id="PF07686">
    <property type="entry name" value="V-set"/>
    <property type="match status" value="1"/>
</dbReference>
<dbReference type="PANTHER" id="PTHR11860:SF111">
    <property type="entry name" value="IMMUNOGLOBULIN SUBTYPE DOMAIN-CONTAINING PROTEIN"/>
    <property type="match status" value="1"/>
</dbReference>